<evidence type="ECO:0000256" key="2">
    <source>
        <dbReference type="SAM" id="Phobius"/>
    </source>
</evidence>
<proteinExistence type="predicted"/>
<reference evidence="3 4" key="1">
    <citation type="submission" date="2019-06" db="EMBL/GenBank/DDBJ databases">
        <title>Sequencing the genomes of 1000 actinobacteria strains.</title>
        <authorList>
            <person name="Klenk H.-P."/>
        </authorList>
    </citation>
    <scope>NUCLEOTIDE SEQUENCE [LARGE SCALE GENOMIC DNA]</scope>
    <source>
        <strain evidence="3 4">DSM 45928</strain>
    </source>
</reference>
<keyword evidence="2" id="KW-0812">Transmembrane</keyword>
<keyword evidence="2" id="KW-0472">Membrane</keyword>
<gene>
    <name evidence="3" type="ORF">FB566_2941</name>
</gene>
<evidence type="ECO:0000313" key="4">
    <source>
        <dbReference type="Proteomes" id="UP000317043"/>
    </source>
</evidence>
<keyword evidence="2" id="KW-1133">Transmembrane helix</keyword>
<keyword evidence="4" id="KW-1185">Reference proteome</keyword>
<feature type="transmembrane region" description="Helical" evidence="2">
    <location>
        <begin position="128"/>
        <end position="146"/>
    </location>
</feature>
<feature type="compositionally biased region" description="Pro residues" evidence="1">
    <location>
        <begin position="29"/>
        <end position="46"/>
    </location>
</feature>
<evidence type="ECO:0000256" key="1">
    <source>
        <dbReference type="SAM" id="MobiDB-lite"/>
    </source>
</evidence>
<dbReference type="InParanoid" id="A0A543AXS7"/>
<feature type="compositionally biased region" description="Pro residues" evidence="1">
    <location>
        <begin position="224"/>
        <end position="250"/>
    </location>
</feature>
<feature type="compositionally biased region" description="Low complexity" evidence="1">
    <location>
        <begin position="208"/>
        <end position="223"/>
    </location>
</feature>
<dbReference type="EMBL" id="VFOW01000001">
    <property type="protein sequence ID" value="TQL77382.1"/>
    <property type="molecule type" value="Genomic_DNA"/>
</dbReference>
<feature type="transmembrane region" description="Helical" evidence="2">
    <location>
        <begin position="166"/>
        <end position="188"/>
    </location>
</feature>
<name>A0A543AXS7_9ACTN</name>
<comment type="caution">
    <text evidence="3">The sequence shown here is derived from an EMBL/GenBank/DDBJ whole genome shotgun (WGS) entry which is preliminary data.</text>
</comment>
<dbReference type="AlphaFoldDB" id="A0A543AXS7"/>
<feature type="region of interest" description="Disordered" evidence="1">
    <location>
        <begin position="1"/>
        <end position="46"/>
    </location>
</feature>
<organism evidence="3 4">
    <name type="scientific">Stackebrandtia endophytica</name>
    <dbReference type="NCBI Taxonomy" id="1496996"/>
    <lineage>
        <taxon>Bacteria</taxon>
        <taxon>Bacillati</taxon>
        <taxon>Actinomycetota</taxon>
        <taxon>Actinomycetes</taxon>
        <taxon>Glycomycetales</taxon>
        <taxon>Glycomycetaceae</taxon>
        <taxon>Stackebrandtia</taxon>
    </lineage>
</organism>
<sequence length="250" mass="26234">MSYPQQPMPDHSNPTGEPVSPSAGAFGQSPPPPIPAPLSPPLPGGRPLPPSRPAGVVVGGVGMFVIGFSYLVVIALGLFQLVERWGLLSREPAFLITELVVLLTQLITLVVAVTAGALVLMNKPVGRMLSFGVVGAVLLIACHSVTRDSGLLISYGIDHGRWIIQILFILLSVVLLVVSVVVGVMLAPQRVEEWLRNRPHPAVAGLPAPIQQPVGQIPGQQQPPGVPPVPGQPYSGPPTPTDYQPPQPPA</sequence>
<feature type="region of interest" description="Disordered" evidence="1">
    <location>
        <begin position="208"/>
        <end position="250"/>
    </location>
</feature>
<accession>A0A543AXS7</accession>
<dbReference type="Proteomes" id="UP000317043">
    <property type="component" value="Unassembled WGS sequence"/>
</dbReference>
<feature type="transmembrane region" description="Helical" evidence="2">
    <location>
        <begin position="99"/>
        <end position="121"/>
    </location>
</feature>
<evidence type="ECO:0000313" key="3">
    <source>
        <dbReference type="EMBL" id="TQL77382.1"/>
    </source>
</evidence>
<feature type="transmembrane region" description="Helical" evidence="2">
    <location>
        <begin position="56"/>
        <end position="79"/>
    </location>
</feature>
<protein>
    <submittedName>
        <fullName evidence="3">Uncharacterized protein</fullName>
    </submittedName>
</protein>
<dbReference type="RefSeq" id="WP_142040182.1">
    <property type="nucleotide sequence ID" value="NZ_JBHTGS010000001.1"/>
</dbReference>